<evidence type="ECO:0000313" key="2">
    <source>
        <dbReference type="WBParaSite" id="Hba_03611"/>
    </source>
</evidence>
<accession>A0A1I7WF71</accession>
<evidence type="ECO:0000313" key="1">
    <source>
        <dbReference type="Proteomes" id="UP000095283"/>
    </source>
</evidence>
<protein>
    <submittedName>
        <fullName evidence="2">Uncharacterized protein</fullName>
    </submittedName>
</protein>
<organism evidence="1 2">
    <name type="scientific">Heterorhabditis bacteriophora</name>
    <name type="common">Entomopathogenic nematode worm</name>
    <dbReference type="NCBI Taxonomy" id="37862"/>
    <lineage>
        <taxon>Eukaryota</taxon>
        <taxon>Metazoa</taxon>
        <taxon>Ecdysozoa</taxon>
        <taxon>Nematoda</taxon>
        <taxon>Chromadorea</taxon>
        <taxon>Rhabditida</taxon>
        <taxon>Rhabditina</taxon>
        <taxon>Rhabditomorpha</taxon>
        <taxon>Strongyloidea</taxon>
        <taxon>Heterorhabditidae</taxon>
        <taxon>Heterorhabditis</taxon>
    </lineage>
</organism>
<proteinExistence type="predicted"/>
<dbReference type="WBParaSite" id="Hba_03611">
    <property type="protein sequence ID" value="Hba_03611"/>
    <property type="gene ID" value="Hba_03611"/>
</dbReference>
<reference evidence="2" key="1">
    <citation type="submission" date="2016-11" db="UniProtKB">
        <authorList>
            <consortium name="WormBaseParasite"/>
        </authorList>
    </citation>
    <scope>IDENTIFICATION</scope>
</reference>
<name>A0A1I7WF71_HETBA</name>
<sequence>MLEHINIICIYNMKYNTFLQLSKFYRSHDQIFSVVQNYYLNTELIVELLLVHSNDNNNNNCHYYLFINFLTHQNFNIWKI</sequence>
<keyword evidence="1" id="KW-1185">Reference proteome</keyword>
<dbReference type="AlphaFoldDB" id="A0A1I7WF71"/>
<dbReference type="Proteomes" id="UP000095283">
    <property type="component" value="Unplaced"/>
</dbReference>